<dbReference type="Proteomes" id="UP000198510">
    <property type="component" value="Unassembled WGS sequence"/>
</dbReference>
<evidence type="ECO:0000256" key="5">
    <source>
        <dbReference type="ARBA" id="ARBA00022946"/>
    </source>
</evidence>
<reference evidence="13 14" key="1">
    <citation type="submission" date="2016-10" db="EMBL/GenBank/DDBJ databases">
        <authorList>
            <person name="de Groot N.N."/>
        </authorList>
    </citation>
    <scope>NUCLEOTIDE SEQUENCE [LARGE SCALE GENOMIC DNA]</scope>
    <source>
        <strain evidence="13 14">DSM 25186</strain>
    </source>
</reference>
<dbReference type="EC" id="1.6.5.9" evidence="2"/>
<gene>
    <name evidence="13" type="ORF">SAMN05421823_103117</name>
</gene>
<evidence type="ECO:0000313" key="13">
    <source>
        <dbReference type="EMBL" id="SDK62700.1"/>
    </source>
</evidence>
<accession>A0A1G9DFT1</accession>
<comment type="catalytic activity">
    <reaction evidence="8">
        <text>a quinone + NADH + H(+) = a quinol + NAD(+)</text>
        <dbReference type="Rhea" id="RHEA:46160"/>
        <dbReference type="ChEBI" id="CHEBI:15378"/>
        <dbReference type="ChEBI" id="CHEBI:24646"/>
        <dbReference type="ChEBI" id="CHEBI:57540"/>
        <dbReference type="ChEBI" id="CHEBI:57945"/>
        <dbReference type="ChEBI" id="CHEBI:132124"/>
        <dbReference type="EC" id="1.6.5.9"/>
    </reaction>
</comment>
<evidence type="ECO:0000256" key="3">
    <source>
        <dbReference type="ARBA" id="ARBA00022630"/>
    </source>
</evidence>
<evidence type="ECO:0000256" key="6">
    <source>
        <dbReference type="ARBA" id="ARBA00023002"/>
    </source>
</evidence>
<evidence type="ECO:0000313" key="14">
    <source>
        <dbReference type="Proteomes" id="UP000198510"/>
    </source>
</evidence>
<evidence type="ECO:0000259" key="11">
    <source>
        <dbReference type="Pfam" id="PF07992"/>
    </source>
</evidence>
<keyword evidence="6" id="KW-0560">Oxidoreductase</keyword>
<keyword evidence="5" id="KW-0809">Transit peptide</keyword>
<dbReference type="EMBL" id="FNFO01000003">
    <property type="protein sequence ID" value="SDK62700.1"/>
    <property type="molecule type" value="Genomic_DNA"/>
</dbReference>
<dbReference type="SUPFAM" id="SSF51905">
    <property type="entry name" value="FAD/NAD(P)-binding domain"/>
    <property type="match status" value="1"/>
</dbReference>
<dbReference type="InterPro" id="IPR036188">
    <property type="entry name" value="FAD/NAD-bd_sf"/>
</dbReference>
<proteinExistence type="inferred from homology"/>
<keyword evidence="4" id="KW-0274">FAD</keyword>
<dbReference type="InterPro" id="IPR023753">
    <property type="entry name" value="FAD/NAD-binding_dom"/>
</dbReference>
<dbReference type="Gene3D" id="3.50.50.100">
    <property type="match status" value="1"/>
</dbReference>
<dbReference type="Pfam" id="PF07992">
    <property type="entry name" value="Pyr_redox_2"/>
    <property type="match status" value="1"/>
</dbReference>
<evidence type="ECO:0000259" key="12">
    <source>
        <dbReference type="Pfam" id="PF22366"/>
    </source>
</evidence>
<keyword evidence="10" id="KW-0812">Transmembrane</keyword>
<keyword evidence="7" id="KW-0520">NAD</keyword>
<dbReference type="AlphaFoldDB" id="A0A1G9DFT1"/>
<dbReference type="RefSeq" id="WP_089681034.1">
    <property type="nucleotide sequence ID" value="NZ_FNFO01000003.1"/>
</dbReference>
<feature type="transmembrane region" description="Helical" evidence="10">
    <location>
        <begin position="394"/>
        <end position="411"/>
    </location>
</feature>
<comment type="similarity">
    <text evidence="1">Belongs to the NADH dehydrogenase family.</text>
</comment>
<keyword evidence="10" id="KW-1133">Transmembrane helix</keyword>
<evidence type="ECO:0000256" key="1">
    <source>
        <dbReference type="ARBA" id="ARBA00005272"/>
    </source>
</evidence>
<keyword evidence="3" id="KW-0285">Flavoprotein</keyword>
<evidence type="ECO:0000256" key="4">
    <source>
        <dbReference type="ARBA" id="ARBA00022827"/>
    </source>
</evidence>
<dbReference type="PRINTS" id="PR00411">
    <property type="entry name" value="PNDRDTASEI"/>
</dbReference>
<name>A0A1G9DFT1_9BACT</name>
<evidence type="ECO:0000256" key="9">
    <source>
        <dbReference type="SAM" id="MobiDB-lite"/>
    </source>
</evidence>
<evidence type="ECO:0000256" key="10">
    <source>
        <dbReference type="SAM" id="Phobius"/>
    </source>
</evidence>
<dbReference type="InterPro" id="IPR054585">
    <property type="entry name" value="NDH2-like_C"/>
</dbReference>
<evidence type="ECO:0000256" key="7">
    <source>
        <dbReference type="ARBA" id="ARBA00023027"/>
    </source>
</evidence>
<dbReference type="PANTHER" id="PTHR43706:SF47">
    <property type="entry name" value="EXTERNAL NADH-UBIQUINONE OXIDOREDUCTASE 1, MITOCHONDRIAL-RELATED"/>
    <property type="match status" value="1"/>
</dbReference>
<organism evidence="13 14">
    <name type="scientific">Catalinimonas alkaloidigena</name>
    <dbReference type="NCBI Taxonomy" id="1075417"/>
    <lineage>
        <taxon>Bacteria</taxon>
        <taxon>Pseudomonadati</taxon>
        <taxon>Bacteroidota</taxon>
        <taxon>Cytophagia</taxon>
        <taxon>Cytophagales</taxon>
        <taxon>Catalimonadaceae</taxon>
        <taxon>Catalinimonas</taxon>
    </lineage>
</organism>
<dbReference type="STRING" id="1075417.SAMN05421823_103117"/>
<dbReference type="PANTHER" id="PTHR43706">
    <property type="entry name" value="NADH DEHYDROGENASE"/>
    <property type="match status" value="1"/>
</dbReference>
<evidence type="ECO:0000256" key="8">
    <source>
        <dbReference type="ARBA" id="ARBA00047599"/>
    </source>
</evidence>
<keyword evidence="14" id="KW-1185">Reference proteome</keyword>
<protein>
    <recommendedName>
        <fullName evidence="2">NADH:ubiquinone reductase (non-electrogenic)</fullName>
        <ecNumber evidence="2">1.6.5.9</ecNumber>
    </recommendedName>
</protein>
<dbReference type="InterPro" id="IPR045024">
    <property type="entry name" value="NDH-2"/>
</dbReference>
<dbReference type="GO" id="GO:0050136">
    <property type="term" value="F:NADH dehydrogenase (quinone) (non-electrogenic) activity"/>
    <property type="evidence" value="ECO:0007669"/>
    <property type="project" value="UniProtKB-EC"/>
</dbReference>
<feature type="region of interest" description="Disordered" evidence="9">
    <location>
        <begin position="1"/>
        <end position="21"/>
    </location>
</feature>
<feature type="domain" description="External alternative NADH-ubiquinone oxidoreductase-like C-terminal" evidence="12">
    <location>
        <begin position="370"/>
        <end position="426"/>
    </location>
</feature>
<keyword evidence="10" id="KW-0472">Membrane</keyword>
<feature type="domain" description="FAD/NAD(P)-binding" evidence="11">
    <location>
        <begin position="29"/>
        <end position="346"/>
    </location>
</feature>
<dbReference type="OrthoDB" id="9781621at2"/>
<dbReference type="PRINTS" id="PR00368">
    <property type="entry name" value="FADPNR"/>
</dbReference>
<sequence length="460" mass="51560">MESSNGTAPHADTPDIANGLNIPRSRKPRLVVIGGGFGGIHLLKELYQHRFQIVLFDRHNYHTFQPLLYQVATAGLEADSIAGPLRKLFEPSKDFFFRWGTVYRVVPEENKIETSLGELEYDLLVIANGTKVNYFGKDEELKKAFPLKQIPQALNFRSHMLQCLEKATMAEPEERQRLLNFVIVGGGPTGVELAGALSELKTHVLPNDYDELDFSSMNIYLVEGLPRLLNGMSDKAGRLALDYLKELDVHVMLEKLVSAYDGDVVKLSDETEIPAKTVIWAAGVTGNLVDGLPKEAIEKGNRLKVDQFSRVKGYGNIYAIGDIALMQTEKFPKGHPQLAPVAIQQGEHLAKNLNRMVTGRPMTPFSYFDKGSMATIGRNRAVADLPGDIHIGGFPAWMAWMGVHLIFLVGFRNKLITLTNWIYNYFTYDRSTRLIIRPSEKNPAFLPQENPEEEPTQADY</sequence>
<dbReference type="Pfam" id="PF22366">
    <property type="entry name" value="NDH2_C"/>
    <property type="match status" value="1"/>
</dbReference>
<evidence type="ECO:0000256" key="2">
    <source>
        <dbReference type="ARBA" id="ARBA00012637"/>
    </source>
</evidence>